<feature type="transmembrane region" description="Helical" evidence="1">
    <location>
        <begin position="47"/>
        <end position="64"/>
    </location>
</feature>
<gene>
    <name evidence="2" type="ORF">AD948_15915</name>
</gene>
<keyword evidence="1" id="KW-0812">Transmembrane</keyword>
<evidence type="ECO:0000256" key="1">
    <source>
        <dbReference type="SAM" id="Phobius"/>
    </source>
</evidence>
<protein>
    <submittedName>
        <fullName evidence="2">Uncharacterized protein</fullName>
    </submittedName>
</protein>
<proteinExistence type="predicted"/>
<evidence type="ECO:0000313" key="2">
    <source>
        <dbReference type="EMBL" id="KXV56795.1"/>
    </source>
</evidence>
<dbReference type="EMBL" id="LHZU01000147">
    <property type="protein sequence ID" value="KXV56795.1"/>
    <property type="molecule type" value="Genomic_DNA"/>
</dbReference>
<feature type="transmembrane region" description="Helical" evidence="1">
    <location>
        <begin position="12"/>
        <end position="35"/>
    </location>
</feature>
<accession>A0A149TU94</accession>
<sequence length="69" mass="7086">MMGIIGCKFRGGDLVSVYSVMSIASGVGSFIGPGATGVAMDITKHGLPYFAAFACPLFVMLPTLRTKGA</sequence>
<organism evidence="2 3">
    <name type="scientific">Acetobacter senegalensis</name>
    <dbReference type="NCBI Taxonomy" id="446692"/>
    <lineage>
        <taxon>Bacteria</taxon>
        <taxon>Pseudomonadati</taxon>
        <taxon>Pseudomonadota</taxon>
        <taxon>Alphaproteobacteria</taxon>
        <taxon>Acetobacterales</taxon>
        <taxon>Acetobacteraceae</taxon>
        <taxon>Acetobacter</taxon>
    </lineage>
</organism>
<reference evidence="2 3" key="1">
    <citation type="submission" date="2015-06" db="EMBL/GenBank/DDBJ databases">
        <title>Improved classification and identification of acetic acid bacteria using matrix-assisted laser desorption/ionization time-of-flight mass spectrometry; Gluconobacter nephelii and Gluconobacter uchimurae are later heterotypic synonyms of Gluconobacter japonicus and Gluconobacter oxydans, respectively.</title>
        <authorList>
            <person name="Li L."/>
            <person name="Cleenwerck I."/>
            <person name="De Vuyst L."/>
            <person name="Vandamme P."/>
        </authorList>
    </citation>
    <scope>NUCLEOTIDE SEQUENCE [LARGE SCALE GENOMIC DNA]</scope>
    <source>
        <strain evidence="2 3">LMG 23690</strain>
    </source>
</reference>
<dbReference type="AlphaFoldDB" id="A0A149TU94"/>
<keyword evidence="1" id="KW-0472">Membrane</keyword>
<dbReference type="Proteomes" id="UP000075360">
    <property type="component" value="Unassembled WGS sequence"/>
</dbReference>
<comment type="caution">
    <text evidence="2">The sequence shown here is derived from an EMBL/GenBank/DDBJ whole genome shotgun (WGS) entry which is preliminary data.</text>
</comment>
<dbReference type="PATRIC" id="fig|446692.4.peg.1569"/>
<keyword evidence="1" id="KW-1133">Transmembrane helix</keyword>
<evidence type="ECO:0000313" key="3">
    <source>
        <dbReference type="Proteomes" id="UP000075360"/>
    </source>
</evidence>
<name>A0A149TU94_9PROT</name>